<reference evidence="2" key="1">
    <citation type="submission" date="2014-02" db="EMBL/GenBank/DDBJ databases">
        <authorList>
            <person name="Gan H."/>
        </authorList>
    </citation>
    <scope>NUCLEOTIDE SEQUENCE [LARGE SCALE GENOMIC DNA]</scope>
    <source>
        <strain evidence="2">S1</strain>
    </source>
</reference>
<sequence length="41" mass="4517">MSLMGRAAVWAAAVAALLATFALYQRPDFLVNLADRVWSCF</sequence>
<evidence type="ECO:0000313" key="1">
    <source>
        <dbReference type="EMBL" id="CDN86927.1"/>
    </source>
</evidence>
<organism evidence="1 2">
    <name type="scientific">Hydrogenophaga intermedia</name>
    <dbReference type="NCBI Taxonomy" id="65786"/>
    <lineage>
        <taxon>Bacteria</taxon>
        <taxon>Pseudomonadati</taxon>
        <taxon>Pseudomonadota</taxon>
        <taxon>Betaproteobacteria</taxon>
        <taxon>Burkholderiales</taxon>
        <taxon>Comamonadaceae</taxon>
        <taxon>Hydrogenophaga</taxon>
    </lineage>
</organism>
<proteinExistence type="predicted"/>
<gene>
    <name evidence="1" type="ORF">BN948_01345</name>
</gene>
<dbReference type="AlphaFoldDB" id="A0A1L1PJ23"/>
<evidence type="ECO:0000313" key="2">
    <source>
        <dbReference type="Proteomes" id="UP000028878"/>
    </source>
</evidence>
<dbReference type="Proteomes" id="UP000028878">
    <property type="component" value="Unassembled WGS sequence"/>
</dbReference>
<accession>A0A1L1PJ23</accession>
<reference evidence="2" key="2">
    <citation type="submission" date="2014-11" db="EMBL/GenBank/DDBJ databases">
        <title>Draft genome sequence of Hydrogenophaga intermedia S1.</title>
        <authorList>
            <person name="Gan H.M."/>
            <person name="Chew T.H."/>
            <person name="Stolz A."/>
        </authorList>
    </citation>
    <scope>NUCLEOTIDE SEQUENCE [LARGE SCALE GENOMIC DNA]</scope>
    <source>
        <strain evidence="2">S1</strain>
    </source>
</reference>
<protein>
    <submittedName>
        <fullName evidence="1">Uncharacterized protein</fullName>
    </submittedName>
</protein>
<name>A0A1L1PJ23_HYDIT</name>
<dbReference type="EMBL" id="CCAE010000007">
    <property type="protein sequence ID" value="CDN86927.1"/>
    <property type="molecule type" value="Genomic_DNA"/>
</dbReference>
<keyword evidence="2" id="KW-1185">Reference proteome</keyword>